<evidence type="ECO:0000313" key="1">
    <source>
        <dbReference type="EMBL" id="GIX71250.1"/>
    </source>
</evidence>
<gene>
    <name evidence="1" type="ORF">CDAR_273191</name>
</gene>
<dbReference type="EMBL" id="BPLQ01000427">
    <property type="protein sequence ID" value="GIX71250.1"/>
    <property type="molecule type" value="Genomic_DNA"/>
</dbReference>
<comment type="caution">
    <text evidence="1">The sequence shown here is derived from an EMBL/GenBank/DDBJ whole genome shotgun (WGS) entry which is preliminary data.</text>
</comment>
<accession>A0AAV4MHC1</accession>
<proteinExistence type="predicted"/>
<evidence type="ECO:0000313" key="2">
    <source>
        <dbReference type="Proteomes" id="UP001054837"/>
    </source>
</evidence>
<keyword evidence="2" id="KW-1185">Reference proteome</keyword>
<dbReference type="AlphaFoldDB" id="A0AAV4MHC1"/>
<protein>
    <submittedName>
        <fullName evidence="1">Uncharacterized protein</fullName>
    </submittedName>
</protein>
<organism evidence="1 2">
    <name type="scientific">Caerostris darwini</name>
    <dbReference type="NCBI Taxonomy" id="1538125"/>
    <lineage>
        <taxon>Eukaryota</taxon>
        <taxon>Metazoa</taxon>
        <taxon>Ecdysozoa</taxon>
        <taxon>Arthropoda</taxon>
        <taxon>Chelicerata</taxon>
        <taxon>Arachnida</taxon>
        <taxon>Araneae</taxon>
        <taxon>Araneomorphae</taxon>
        <taxon>Entelegynae</taxon>
        <taxon>Araneoidea</taxon>
        <taxon>Araneidae</taxon>
        <taxon>Caerostris</taxon>
    </lineage>
</organism>
<reference evidence="1 2" key="1">
    <citation type="submission" date="2021-06" db="EMBL/GenBank/DDBJ databases">
        <title>Caerostris darwini draft genome.</title>
        <authorList>
            <person name="Kono N."/>
            <person name="Arakawa K."/>
        </authorList>
    </citation>
    <scope>NUCLEOTIDE SEQUENCE [LARGE SCALE GENOMIC DNA]</scope>
</reference>
<sequence>MKPLGPRIREKGWMHFPRIVPGLGRVPDTRLSTSPTLGLPDWHNTVRMGPFRLWYPSQISALPVVMRCLCSHKCGKIDCLFDARCDGSRSSGQAFSV</sequence>
<name>A0AAV4MHC1_9ARAC</name>
<dbReference type="Proteomes" id="UP001054837">
    <property type="component" value="Unassembled WGS sequence"/>
</dbReference>